<dbReference type="Pfam" id="PF00018">
    <property type="entry name" value="SH3_1"/>
    <property type="match status" value="1"/>
</dbReference>
<dbReference type="InterPro" id="IPR036028">
    <property type="entry name" value="SH3-like_dom_sf"/>
</dbReference>
<dbReference type="PROSITE" id="PS50002">
    <property type="entry name" value="SH3"/>
    <property type="match status" value="1"/>
</dbReference>
<proteinExistence type="predicted"/>
<evidence type="ECO:0000256" key="8">
    <source>
        <dbReference type="PROSITE-ProRule" id="PRU00192"/>
    </source>
</evidence>
<dbReference type="PANTHER" id="PTHR24131">
    <property type="entry name" value="APOPTOSIS-STIMULATING OF P53 PROTEIN"/>
    <property type="match status" value="1"/>
</dbReference>
<feature type="repeat" description="ANK" evidence="7">
    <location>
        <begin position="831"/>
        <end position="863"/>
    </location>
</feature>
<dbReference type="SUPFAM" id="SSF48403">
    <property type="entry name" value="Ankyrin repeat"/>
    <property type="match status" value="1"/>
</dbReference>
<keyword evidence="4" id="KW-0677">Repeat</keyword>
<reference evidence="12" key="1">
    <citation type="submission" date="2018-01" db="EMBL/GenBank/DDBJ databases">
        <title>An insight into the sialome of Amazonian anophelines.</title>
        <authorList>
            <person name="Ribeiro J.M."/>
            <person name="Scarpassa V."/>
            <person name="Calvo E."/>
        </authorList>
    </citation>
    <scope>NUCLEOTIDE SEQUENCE</scope>
    <source>
        <tissue evidence="12">Salivary glands</tissue>
    </source>
</reference>
<keyword evidence="3" id="KW-0053">Apoptosis</keyword>
<dbReference type="GO" id="GO:0002039">
    <property type="term" value="F:p53 binding"/>
    <property type="evidence" value="ECO:0007669"/>
    <property type="project" value="InterPro"/>
</dbReference>
<dbReference type="SMART" id="SM00326">
    <property type="entry name" value="SH3"/>
    <property type="match status" value="1"/>
</dbReference>
<name>A0A2M4A558_9DIPT</name>
<sequence length="1055" mass="116991">MAMRQQQQIDTQQQMLAAKEQRLRFLKTQESRAAVTVAEAERLHRLRERVEAQESKLRRLRALRGQVDLQKTYNVTLGNDLDSIRALFSEKEKELTLAVAKVEALTRQLEDLRRNRRGGIGSHGFITQNATNSVISPAAKELEKLRLELQYRNQLSLQQNARLNMQREVLQQRQMELHSVDKRIVELQSRIHKKRNLNVQNYKVQASKDDPSDHQNNNPSAATSNVTLHTRSASTNTISPNVRSLSRGNIVAVEPFSHVPTKSLLGGASFPTSQTAMPVPNDKIFQNSMTQTVFDKPDPIKHQNHLVQHHRHPQQKPQQNQHKYQLQQKVHHPIHQQIANQNESVYESDTLEDNILLGAESDEKKLAARQPKQSQPRLDQYDLHRPCYPDNIDTDTHNVQHDHGVEMESLMSKVTSREFELLAQTQDYENEHNNGETFDAETIPAGKTGNFRELDNTKSTSLLATHASNLADENSHPESNVFGSKQTYHFLQNIPLGNLVVPPRKPVNSVAPTLAMNFMTVSTSIVNESTRGKPNDDVRRNASGQSQLIFTDMQAANMTSRPALPPKPAKSTNIGVLSKLSSNHANGDSDSESNATSSIQQGEPKTDDVSCDITDTSLVSGKLAPINDKQPIKAKPLTIKKHPFLEQPKLKSLANSGVSISISSGVRKSSSPSFMVNTTQQQQSMKWNEASGTVASGNVEKLHEEYDNSNDGQNNDNTVDKSAHSFDRHKKSKCSGTATEDVVNVVARRKRNFVSLSNSKEVIDELIDTNEPGPETGDNVLASTTGCRQKLSRRVSFDPLALLLDASLEGELELVEKTAMQVTNPSAANDEGITALHNAICAGHFEIVKFLVNFGCDVNAQDSDGWTPLHCAASCNNLPMVKFLVESGACLFAATLSDHETPAEKCEEDEEGFDGCSEYLYSIQEKLGILNNGEVYAVFAYESQQPDELSFYVNAKLTILRKGDEAEREWWWARDTTANEGYVPRNLLGICIQGAEANDGEADEKVSVPGGDGRIIKIRISSGGLADIFAVFAQTKGTDPKRVDGSSFSLSLKTT</sequence>
<dbReference type="PANTHER" id="PTHR24131:SF10">
    <property type="entry name" value="ANKYRIN-REPEAT, SH3-DOMAIN, AND PROLINE-RICH-REGION CONTAINING PROTEIN, ISOFORM B"/>
    <property type="match status" value="1"/>
</dbReference>
<dbReference type="GO" id="GO:0042981">
    <property type="term" value="P:regulation of apoptotic process"/>
    <property type="evidence" value="ECO:0007669"/>
    <property type="project" value="InterPro"/>
</dbReference>
<dbReference type="PROSITE" id="PS50297">
    <property type="entry name" value="ANK_REP_REGION"/>
    <property type="match status" value="2"/>
</dbReference>
<dbReference type="InterPro" id="IPR002110">
    <property type="entry name" value="Ankyrin_rpt"/>
</dbReference>
<evidence type="ECO:0000256" key="7">
    <source>
        <dbReference type="PROSITE-ProRule" id="PRU00023"/>
    </source>
</evidence>
<evidence type="ECO:0000256" key="5">
    <source>
        <dbReference type="ARBA" id="ARBA00023043"/>
    </source>
</evidence>
<dbReference type="SMART" id="SM00248">
    <property type="entry name" value="ANK"/>
    <property type="match status" value="2"/>
</dbReference>
<evidence type="ECO:0000259" key="11">
    <source>
        <dbReference type="PROSITE" id="PS50002"/>
    </source>
</evidence>
<keyword evidence="5 7" id="KW-0040">ANK repeat</keyword>
<evidence type="ECO:0000256" key="9">
    <source>
        <dbReference type="SAM" id="Coils"/>
    </source>
</evidence>
<dbReference type="GO" id="GO:0006915">
    <property type="term" value="P:apoptotic process"/>
    <property type="evidence" value="ECO:0007669"/>
    <property type="project" value="UniProtKB-KW"/>
</dbReference>
<dbReference type="AlphaFoldDB" id="A0A2M4A558"/>
<evidence type="ECO:0000256" key="3">
    <source>
        <dbReference type="ARBA" id="ARBA00022703"/>
    </source>
</evidence>
<dbReference type="FunFam" id="1.25.40.20:FF:000008">
    <property type="entry name" value="Apoptosis-stimulating of p53 protein 2 isoform 1"/>
    <property type="match status" value="1"/>
</dbReference>
<dbReference type="SUPFAM" id="SSF50044">
    <property type="entry name" value="SH3-domain"/>
    <property type="match status" value="1"/>
</dbReference>
<feature type="compositionally biased region" description="Polar residues" evidence="10">
    <location>
        <begin position="214"/>
        <end position="241"/>
    </location>
</feature>
<evidence type="ECO:0000256" key="4">
    <source>
        <dbReference type="ARBA" id="ARBA00022737"/>
    </source>
</evidence>
<feature type="coiled-coil region" evidence="9">
    <location>
        <begin position="2"/>
        <end position="63"/>
    </location>
</feature>
<organism evidence="12">
    <name type="scientific">Anopheles triannulatus</name>
    <dbReference type="NCBI Taxonomy" id="58253"/>
    <lineage>
        <taxon>Eukaryota</taxon>
        <taxon>Metazoa</taxon>
        <taxon>Ecdysozoa</taxon>
        <taxon>Arthropoda</taxon>
        <taxon>Hexapoda</taxon>
        <taxon>Insecta</taxon>
        <taxon>Pterygota</taxon>
        <taxon>Neoptera</taxon>
        <taxon>Endopterygota</taxon>
        <taxon>Diptera</taxon>
        <taxon>Nematocera</taxon>
        <taxon>Culicoidea</taxon>
        <taxon>Culicidae</taxon>
        <taxon>Anophelinae</taxon>
        <taxon>Anopheles</taxon>
    </lineage>
</organism>
<protein>
    <submittedName>
        <fullName evidence="12">Putative apoptosis-stimulating of p53 protein 1</fullName>
    </submittedName>
</protein>
<keyword evidence="6" id="KW-0539">Nucleus</keyword>
<dbReference type="Gene3D" id="1.25.40.20">
    <property type="entry name" value="Ankyrin repeat-containing domain"/>
    <property type="match status" value="1"/>
</dbReference>
<keyword evidence="9" id="KW-0175">Coiled coil</keyword>
<evidence type="ECO:0000256" key="2">
    <source>
        <dbReference type="ARBA" id="ARBA00022443"/>
    </source>
</evidence>
<comment type="subcellular location">
    <subcellularLocation>
        <location evidence="1">Nucleus</location>
    </subcellularLocation>
</comment>
<keyword evidence="2 8" id="KW-0728">SH3 domain</keyword>
<evidence type="ECO:0000256" key="1">
    <source>
        <dbReference type="ARBA" id="ARBA00004123"/>
    </source>
</evidence>
<feature type="domain" description="SH3" evidence="11">
    <location>
        <begin position="930"/>
        <end position="993"/>
    </location>
</feature>
<dbReference type="Pfam" id="PF12796">
    <property type="entry name" value="Ank_2"/>
    <property type="match status" value="1"/>
</dbReference>
<feature type="repeat" description="ANK" evidence="7">
    <location>
        <begin position="864"/>
        <end position="889"/>
    </location>
</feature>
<feature type="region of interest" description="Disordered" evidence="10">
    <location>
        <begin position="196"/>
        <end position="241"/>
    </location>
</feature>
<evidence type="ECO:0000256" key="10">
    <source>
        <dbReference type="SAM" id="MobiDB-lite"/>
    </source>
</evidence>
<evidence type="ECO:0000256" key="6">
    <source>
        <dbReference type="ARBA" id="ARBA00023242"/>
    </source>
</evidence>
<dbReference type="InterPro" id="IPR047163">
    <property type="entry name" value="ASPP1/2"/>
</dbReference>
<dbReference type="EMBL" id="GGFK01002625">
    <property type="protein sequence ID" value="MBW35946.1"/>
    <property type="molecule type" value="Transcribed_RNA"/>
</dbReference>
<dbReference type="GO" id="GO:0005634">
    <property type="term" value="C:nucleus"/>
    <property type="evidence" value="ECO:0007669"/>
    <property type="project" value="UniProtKB-SubCell"/>
</dbReference>
<dbReference type="InterPro" id="IPR036770">
    <property type="entry name" value="Ankyrin_rpt-contain_sf"/>
</dbReference>
<feature type="region of interest" description="Disordered" evidence="10">
    <location>
        <begin position="705"/>
        <end position="734"/>
    </location>
</feature>
<feature type="region of interest" description="Disordered" evidence="10">
    <location>
        <begin position="364"/>
        <end position="384"/>
    </location>
</feature>
<dbReference type="InterPro" id="IPR001452">
    <property type="entry name" value="SH3_domain"/>
</dbReference>
<feature type="region of interest" description="Disordered" evidence="10">
    <location>
        <begin position="579"/>
        <end position="612"/>
    </location>
</feature>
<evidence type="ECO:0000313" key="12">
    <source>
        <dbReference type="EMBL" id="MBW35946.1"/>
    </source>
</evidence>
<feature type="compositionally biased region" description="Polar residues" evidence="10">
    <location>
        <begin position="579"/>
        <end position="603"/>
    </location>
</feature>
<dbReference type="PROSITE" id="PS50088">
    <property type="entry name" value="ANK_REPEAT"/>
    <property type="match status" value="2"/>
</dbReference>
<accession>A0A2M4A558</accession>